<dbReference type="KEGG" id="wma:WM2015_2194"/>
<sequence>MIPLPNGKFSLPPPLEPKVKMGRNESCWCGSGKKWKVCHLDRHKQQEVPIGKVIHELHVANQRGLCLHPEAGASTCNNRPIRAHTIQRRGGLGAIAEGGHVISGKRGFEKIFKNEGRVVPDRIGLAHASTFMGFCGVHDNRLFEPIEQHHFELNDSAAFLLAYRAIAYEYLTKRNALATVEIQRNLDKGKSFGVQV</sequence>
<keyword evidence="2" id="KW-1185">Reference proteome</keyword>
<dbReference type="Pfam" id="PF02810">
    <property type="entry name" value="SEC-C"/>
    <property type="match status" value="1"/>
</dbReference>
<gene>
    <name evidence="1" type="ORF">WM2015_2194</name>
</gene>
<dbReference type="EMBL" id="CP012154">
    <property type="protein sequence ID" value="AKS42557.1"/>
    <property type="molecule type" value="Genomic_DNA"/>
</dbReference>
<organism evidence="1 2">
    <name type="scientific">Wenzhouxiangella marina</name>
    <dbReference type="NCBI Taxonomy" id="1579979"/>
    <lineage>
        <taxon>Bacteria</taxon>
        <taxon>Pseudomonadati</taxon>
        <taxon>Pseudomonadota</taxon>
        <taxon>Gammaproteobacteria</taxon>
        <taxon>Chromatiales</taxon>
        <taxon>Wenzhouxiangellaceae</taxon>
        <taxon>Wenzhouxiangella</taxon>
    </lineage>
</organism>
<dbReference type="Proteomes" id="UP000066624">
    <property type="component" value="Chromosome"/>
</dbReference>
<evidence type="ECO:0000313" key="1">
    <source>
        <dbReference type="EMBL" id="AKS42557.1"/>
    </source>
</evidence>
<reference evidence="1 2" key="1">
    <citation type="submission" date="2015-07" db="EMBL/GenBank/DDBJ databases">
        <authorList>
            <person name="Noorani M."/>
        </authorList>
    </citation>
    <scope>NUCLEOTIDE SEQUENCE [LARGE SCALE GENOMIC DNA]</scope>
    <source>
        <strain evidence="1 2">KCTC 42284</strain>
    </source>
</reference>
<accession>A0A0K0XY53</accession>
<dbReference type="OrthoDB" id="583051at2"/>
<dbReference type="InterPro" id="IPR004027">
    <property type="entry name" value="SEC_C_motif"/>
</dbReference>
<protein>
    <submittedName>
        <fullName evidence="1">SEC-C motif domain protein</fullName>
    </submittedName>
</protein>
<dbReference type="AlphaFoldDB" id="A0A0K0XY53"/>
<name>A0A0K0XY53_9GAMM</name>
<dbReference type="Gene3D" id="3.10.450.50">
    <property type="match status" value="1"/>
</dbReference>
<dbReference type="SUPFAM" id="SSF103642">
    <property type="entry name" value="Sec-C motif"/>
    <property type="match status" value="1"/>
</dbReference>
<proteinExistence type="predicted"/>
<dbReference type="RefSeq" id="WP_082169676.1">
    <property type="nucleotide sequence ID" value="NZ_CP012154.1"/>
</dbReference>
<evidence type="ECO:0000313" key="2">
    <source>
        <dbReference type="Proteomes" id="UP000066624"/>
    </source>
</evidence>